<dbReference type="SUPFAM" id="SSF53067">
    <property type="entry name" value="Actin-like ATPase domain"/>
    <property type="match status" value="1"/>
</dbReference>
<keyword evidence="3 7" id="KW-0819">tRNA processing</keyword>
<evidence type="ECO:0000256" key="7">
    <source>
        <dbReference type="HAMAP-Rule" id="MF_03179"/>
    </source>
</evidence>
<evidence type="ECO:0000313" key="10">
    <source>
        <dbReference type="Proteomes" id="UP000053319"/>
    </source>
</evidence>
<dbReference type="PRINTS" id="PR00789">
    <property type="entry name" value="OSIALOPTASE"/>
</dbReference>
<dbReference type="InterPro" id="IPR043129">
    <property type="entry name" value="ATPase_NBD"/>
</dbReference>
<dbReference type="OrthoDB" id="10259622at2759"/>
<dbReference type="EMBL" id="JH719416">
    <property type="protein sequence ID" value="EJF60478.1"/>
    <property type="molecule type" value="Genomic_DNA"/>
</dbReference>
<comment type="function">
    <text evidence="7">Required for the formation of a threonylcarbamoyl group on adenosine at position 37 (t(6)A37) in mitochondrial tRNAs that read codons beginning with adenine. Probably involved in the transfer of the threonylcarbamoyl moiety of threonylcarbamoyl-AMP (TC-AMP) to the N6 group of A37. Involved in mitochondrial genome maintenance.</text>
</comment>
<dbReference type="GO" id="GO:0005739">
    <property type="term" value="C:mitochondrion"/>
    <property type="evidence" value="ECO:0007669"/>
    <property type="project" value="UniProtKB-SubCell"/>
</dbReference>
<comment type="catalytic activity">
    <reaction evidence="6 7">
        <text>L-threonylcarbamoyladenylate + adenosine(37) in tRNA = N(6)-L-threonylcarbamoyladenosine(37) in tRNA + AMP + H(+)</text>
        <dbReference type="Rhea" id="RHEA:37059"/>
        <dbReference type="Rhea" id="RHEA-COMP:10162"/>
        <dbReference type="Rhea" id="RHEA-COMP:10163"/>
        <dbReference type="ChEBI" id="CHEBI:15378"/>
        <dbReference type="ChEBI" id="CHEBI:73682"/>
        <dbReference type="ChEBI" id="CHEBI:74411"/>
        <dbReference type="ChEBI" id="CHEBI:74418"/>
        <dbReference type="ChEBI" id="CHEBI:456215"/>
        <dbReference type="EC" id="2.3.1.234"/>
    </reaction>
</comment>
<protein>
    <recommendedName>
        <fullName evidence="1">N(6)-L-threonylcarbamoyladenine synthase</fullName>
        <ecNumber evidence="1">2.3.1.234</ecNumber>
    </recommendedName>
</protein>
<comment type="similarity">
    <text evidence="7">Belongs to the KAE1 / TsaD family.</text>
</comment>
<dbReference type="GO" id="GO:0072670">
    <property type="term" value="P:mitochondrial tRNA threonylcarbamoyladenosine modification"/>
    <property type="evidence" value="ECO:0007669"/>
    <property type="project" value="TreeGrafter"/>
</dbReference>
<evidence type="ECO:0000313" key="9">
    <source>
        <dbReference type="EMBL" id="EJF60478.1"/>
    </source>
</evidence>
<dbReference type="InterPro" id="IPR017861">
    <property type="entry name" value="KAE1/TsaD"/>
</dbReference>
<evidence type="ECO:0000256" key="1">
    <source>
        <dbReference type="ARBA" id="ARBA00012156"/>
    </source>
</evidence>
<proteinExistence type="inferred from homology"/>
<evidence type="ECO:0000259" key="8">
    <source>
        <dbReference type="Pfam" id="PF00814"/>
    </source>
</evidence>
<gene>
    <name evidence="9" type="ORF">DICSQDRAFT_107598</name>
</gene>
<dbReference type="EC" id="2.3.1.234" evidence="1"/>
<dbReference type="RefSeq" id="XP_007366896.1">
    <property type="nucleotide sequence ID" value="XM_007366834.1"/>
</dbReference>
<dbReference type="Proteomes" id="UP000053319">
    <property type="component" value="Unassembled WGS sequence"/>
</dbReference>
<dbReference type="FunFam" id="3.30.420.40:FF:000012">
    <property type="entry name" value="tRNA N6-adenosine threonylcarbamoyltransferase"/>
    <property type="match status" value="1"/>
</dbReference>
<dbReference type="GeneID" id="18833725"/>
<dbReference type="HAMAP" id="MF_01445">
    <property type="entry name" value="TsaD"/>
    <property type="match status" value="1"/>
</dbReference>
<dbReference type="OMA" id="NAAMIGC"/>
<sequence length="390" mass="42439">MYHVRLLHIARSRPLPHRLPLPPPRPPSRRFTVLALESSADDTCAAVVTEDREILSNIVVNQQASLEQYGGIHPYVALHAHQRNMPVVVQRALRDAGLTVNEIDGVAFTRGPGIAGCLSVCGNAARTLAAALSKPLVGVHHMQAHALTPFLTSPPDQPPQYPFLTLLVSGGHTLLLLATSPTSFRILATTLDEAVGNAYDKVAKLLRIPYEGKAAGAAIERLCASEGEGAEIPMPRPIRGRLAFSYTGLHSAVERFLHARKGEVDERTKVGIARSFQKAAVGQLEDKLVLGMRQCAKEGLRVRCLVVSGGVASNQYLRDRLRACLDRESPDKHVSLAFPPPSLCTDNAAMIAWASMHRFLAGETDEYSLESRPVWSLEDLEREEAGPSRS</sequence>
<dbReference type="NCBIfam" id="TIGR00329">
    <property type="entry name" value="gcp_kae1"/>
    <property type="match status" value="1"/>
</dbReference>
<evidence type="ECO:0000256" key="4">
    <source>
        <dbReference type="ARBA" id="ARBA00022723"/>
    </source>
</evidence>
<dbReference type="PANTHER" id="PTHR11735">
    <property type="entry name" value="TRNA N6-ADENOSINE THREONYLCARBAMOYLTRANSFERASE"/>
    <property type="match status" value="1"/>
</dbReference>
<name>R7SWY1_DICSQ</name>
<dbReference type="GO" id="GO:0046872">
    <property type="term" value="F:metal ion binding"/>
    <property type="evidence" value="ECO:0007669"/>
    <property type="project" value="UniProtKB-KW"/>
</dbReference>
<keyword evidence="4 7" id="KW-0479">Metal-binding</keyword>
<comment type="subunit">
    <text evidence="7">Homodimer.</text>
</comment>
<dbReference type="CDD" id="cd24134">
    <property type="entry name" value="ASKHA_NBD_OSGEPL1_QRI7_euk"/>
    <property type="match status" value="1"/>
</dbReference>
<keyword evidence="2 7" id="KW-0808">Transferase</keyword>
<comment type="cofactor">
    <cofactor evidence="7">
        <name>a divalent metal cation</name>
        <dbReference type="ChEBI" id="CHEBI:60240"/>
    </cofactor>
    <text evidence="7">Binds 1 divalent metal cation per subunit.</text>
</comment>
<dbReference type="GO" id="GO:0061711">
    <property type="term" value="F:tRNA N(6)-L-threonylcarbamoyladenine synthase activity"/>
    <property type="evidence" value="ECO:0007669"/>
    <property type="project" value="UniProtKB-EC"/>
</dbReference>
<dbReference type="Gene3D" id="3.30.420.40">
    <property type="match status" value="2"/>
</dbReference>
<keyword evidence="7" id="KW-0496">Mitochondrion</keyword>
<dbReference type="Pfam" id="PF00814">
    <property type="entry name" value="TsaD"/>
    <property type="match status" value="1"/>
</dbReference>
<dbReference type="PANTHER" id="PTHR11735:SF6">
    <property type="entry name" value="TRNA N6-ADENOSINE THREONYLCARBAMOYLTRANSFERASE, MITOCHONDRIAL"/>
    <property type="match status" value="1"/>
</dbReference>
<dbReference type="AlphaFoldDB" id="R7SWY1"/>
<dbReference type="InterPro" id="IPR000905">
    <property type="entry name" value="Gcp-like_dom"/>
</dbReference>
<evidence type="ECO:0000256" key="2">
    <source>
        <dbReference type="ARBA" id="ARBA00022679"/>
    </source>
</evidence>
<dbReference type="InterPro" id="IPR022450">
    <property type="entry name" value="TsaD"/>
</dbReference>
<evidence type="ECO:0000256" key="3">
    <source>
        <dbReference type="ARBA" id="ARBA00022694"/>
    </source>
</evidence>
<dbReference type="NCBIfam" id="TIGR03723">
    <property type="entry name" value="T6A_TsaD_YgjD"/>
    <property type="match status" value="1"/>
</dbReference>
<keyword evidence="5 7" id="KW-0012">Acyltransferase</keyword>
<evidence type="ECO:0000256" key="6">
    <source>
        <dbReference type="ARBA" id="ARBA00048117"/>
    </source>
</evidence>
<organism evidence="9 10">
    <name type="scientific">Dichomitus squalens (strain LYAD-421)</name>
    <name type="common">Western red white-rot fungus</name>
    <dbReference type="NCBI Taxonomy" id="732165"/>
    <lineage>
        <taxon>Eukaryota</taxon>
        <taxon>Fungi</taxon>
        <taxon>Dikarya</taxon>
        <taxon>Basidiomycota</taxon>
        <taxon>Agaricomycotina</taxon>
        <taxon>Agaricomycetes</taxon>
        <taxon>Polyporales</taxon>
        <taxon>Polyporaceae</taxon>
        <taxon>Dichomitus</taxon>
    </lineage>
</organism>
<dbReference type="KEGG" id="dsq:DICSQDRAFT_107598"/>
<accession>R7SWY1</accession>
<feature type="domain" description="Gcp-like" evidence="8">
    <location>
        <begin position="53"/>
        <end position="353"/>
    </location>
</feature>
<comment type="subcellular location">
    <subcellularLocation>
        <location evidence="7">Mitochondrion</location>
    </subcellularLocation>
</comment>
<evidence type="ECO:0000256" key="5">
    <source>
        <dbReference type="ARBA" id="ARBA00023315"/>
    </source>
</evidence>
<dbReference type="HOGENOM" id="CLU_023208_4_3_1"/>
<reference evidence="9 10" key="1">
    <citation type="journal article" date="2012" name="Science">
        <title>The Paleozoic origin of enzymatic lignin decomposition reconstructed from 31 fungal genomes.</title>
        <authorList>
            <person name="Floudas D."/>
            <person name="Binder M."/>
            <person name="Riley R."/>
            <person name="Barry K."/>
            <person name="Blanchette R.A."/>
            <person name="Henrissat B."/>
            <person name="Martinez A.T."/>
            <person name="Otillar R."/>
            <person name="Spatafora J.W."/>
            <person name="Yadav J.S."/>
            <person name="Aerts A."/>
            <person name="Benoit I."/>
            <person name="Boyd A."/>
            <person name="Carlson A."/>
            <person name="Copeland A."/>
            <person name="Coutinho P.M."/>
            <person name="de Vries R.P."/>
            <person name="Ferreira P."/>
            <person name="Findley K."/>
            <person name="Foster B."/>
            <person name="Gaskell J."/>
            <person name="Glotzer D."/>
            <person name="Gorecki P."/>
            <person name="Heitman J."/>
            <person name="Hesse C."/>
            <person name="Hori C."/>
            <person name="Igarashi K."/>
            <person name="Jurgens J.A."/>
            <person name="Kallen N."/>
            <person name="Kersten P."/>
            <person name="Kohler A."/>
            <person name="Kuees U."/>
            <person name="Kumar T.K.A."/>
            <person name="Kuo A."/>
            <person name="LaButti K."/>
            <person name="Larrondo L.F."/>
            <person name="Lindquist E."/>
            <person name="Ling A."/>
            <person name="Lombard V."/>
            <person name="Lucas S."/>
            <person name="Lundell T."/>
            <person name="Martin R."/>
            <person name="McLaughlin D.J."/>
            <person name="Morgenstern I."/>
            <person name="Morin E."/>
            <person name="Murat C."/>
            <person name="Nagy L.G."/>
            <person name="Nolan M."/>
            <person name="Ohm R.A."/>
            <person name="Patyshakuliyeva A."/>
            <person name="Rokas A."/>
            <person name="Ruiz-Duenas F.J."/>
            <person name="Sabat G."/>
            <person name="Salamov A."/>
            <person name="Samejima M."/>
            <person name="Schmutz J."/>
            <person name="Slot J.C."/>
            <person name="St John F."/>
            <person name="Stenlid J."/>
            <person name="Sun H."/>
            <person name="Sun S."/>
            <person name="Syed K."/>
            <person name="Tsang A."/>
            <person name="Wiebenga A."/>
            <person name="Young D."/>
            <person name="Pisabarro A."/>
            <person name="Eastwood D.C."/>
            <person name="Martin F."/>
            <person name="Cullen D."/>
            <person name="Grigoriev I.V."/>
            <person name="Hibbett D.S."/>
        </authorList>
    </citation>
    <scope>NUCLEOTIDE SEQUENCE [LARGE SCALE GENOMIC DNA]</scope>
    <source>
        <strain evidence="9 10">LYAD-421 SS1</strain>
    </source>
</reference>